<evidence type="ECO:0000256" key="10">
    <source>
        <dbReference type="ARBA" id="ARBA00022884"/>
    </source>
</evidence>
<dbReference type="InterPro" id="IPR043519">
    <property type="entry name" value="NT_sf"/>
</dbReference>
<dbReference type="InterPro" id="IPR006675">
    <property type="entry name" value="HDIG_dom"/>
</dbReference>
<keyword evidence="3" id="KW-0819">tRNA processing</keyword>
<evidence type="ECO:0000256" key="7">
    <source>
        <dbReference type="ARBA" id="ARBA00022800"/>
    </source>
</evidence>
<protein>
    <submittedName>
        <fullName evidence="13">HD domain-containing protein</fullName>
    </submittedName>
</protein>
<gene>
    <name evidence="13" type="ORF">ENJ10_01710</name>
</gene>
<evidence type="ECO:0000259" key="12">
    <source>
        <dbReference type="SMART" id="SM00471"/>
    </source>
</evidence>
<dbReference type="GO" id="GO:0008033">
    <property type="term" value="P:tRNA processing"/>
    <property type="evidence" value="ECO:0007669"/>
    <property type="project" value="UniProtKB-KW"/>
</dbReference>
<dbReference type="NCBIfam" id="TIGR00277">
    <property type="entry name" value="HDIG"/>
    <property type="match status" value="1"/>
</dbReference>
<evidence type="ECO:0000256" key="1">
    <source>
        <dbReference type="ARBA" id="ARBA00001946"/>
    </source>
</evidence>
<keyword evidence="7" id="KW-0692">RNA repair</keyword>
<evidence type="ECO:0000313" key="13">
    <source>
        <dbReference type="EMBL" id="HED09381.1"/>
    </source>
</evidence>
<evidence type="ECO:0000256" key="8">
    <source>
        <dbReference type="ARBA" id="ARBA00022840"/>
    </source>
</evidence>
<dbReference type="PANTHER" id="PTHR47545:SF1">
    <property type="entry name" value="MULTIFUNCTIONAL CCA PROTEIN"/>
    <property type="match status" value="1"/>
</dbReference>
<comment type="cofactor">
    <cofactor evidence="1">
        <name>Mg(2+)</name>
        <dbReference type="ChEBI" id="CHEBI:18420"/>
    </cofactor>
</comment>
<evidence type="ECO:0000256" key="9">
    <source>
        <dbReference type="ARBA" id="ARBA00022842"/>
    </source>
</evidence>
<dbReference type="Pfam" id="PF01966">
    <property type="entry name" value="HD"/>
    <property type="match status" value="1"/>
</dbReference>
<proteinExistence type="inferred from homology"/>
<dbReference type="CDD" id="cd00077">
    <property type="entry name" value="HDc"/>
    <property type="match status" value="1"/>
</dbReference>
<evidence type="ECO:0000256" key="6">
    <source>
        <dbReference type="ARBA" id="ARBA00022741"/>
    </source>
</evidence>
<dbReference type="GO" id="GO:0005524">
    <property type="term" value="F:ATP binding"/>
    <property type="evidence" value="ECO:0007669"/>
    <property type="project" value="UniProtKB-KW"/>
</dbReference>
<dbReference type="Gene3D" id="1.10.3090.10">
    <property type="entry name" value="cca-adding enzyme, domain 2"/>
    <property type="match status" value="1"/>
</dbReference>
<keyword evidence="6" id="KW-0547">Nucleotide-binding</keyword>
<dbReference type="Gene3D" id="1.10.246.80">
    <property type="match status" value="1"/>
</dbReference>
<accession>A0A7V1LJX0</accession>
<dbReference type="GO" id="GO:0042245">
    <property type="term" value="P:RNA repair"/>
    <property type="evidence" value="ECO:0007669"/>
    <property type="project" value="UniProtKB-KW"/>
</dbReference>
<dbReference type="InterPro" id="IPR002646">
    <property type="entry name" value="PolA_pol_head_dom"/>
</dbReference>
<dbReference type="Pfam" id="PF01743">
    <property type="entry name" value="PolyA_pol"/>
    <property type="match status" value="1"/>
</dbReference>
<dbReference type="InterPro" id="IPR032828">
    <property type="entry name" value="PolyA_RNA-bd"/>
</dbReference>
<keyword evidence="10 11" id="KW-0694">RNA-binding</keyword>
<dbReference type="InterPro" id="IPR050124">
    <property type="entry name" value="tRNA_CCA-adding_enzyme"/>
</dbReference>
<dbReference type="Pfam" id="PF12627">
    <property type="entry name" value="PolyA_pol_RNAbd"/>
    <property type="match status" value="1"/>
</dbReference>
<dbReference type="GO" id="GO:0046872">
    <property type="term" value="F:metal ion binding"/>
    <property type="evidence" value="ECO:0007669"/>
    <property type="project" value="UniProtKB-KW"/>
</dbReference>
<keyword evidence="5" id="KW-0479">Metal-binding</keyword>
<evidence type="ECO:0000256" key="4">
    <source>
        <dbReference type="ARBA" id="ARBA00022695"/>
    </source>
</evidence>
<dbReference type="AlphaFoldDB" id="A0A7V1LJX0"/>
<evidence type="ECO:0000256" key="3">
    <source>
        <dbReference type="ARBA" id="ARBA00022694"/>
    </source>
</evidence>
<dbReference type="Gene3D" id="3.30.460.10">
    <property type="entry name" value="Beta Polymerase, domain 2"/>
    <property type="match status" value="1"/>
</dbReference>
<dbReference type="CDD" id="cd05398">
    <property type="entry name" value="NT_ClassII-CCAase"/>
    <property type="match status" value="1"/>
</dbReference>
<keyword evidence="9" id="KW-0460">Magnesium</keyword>
<feature type="domain" description="HD/PDEase" evidence="12">
    <location>
        <begin position="256"/>
        <end position="391"/>
    </location>
</feature>
<evidence type="ECO:0000256" key="11">
    <source>
        <dbReference type="RuleBase" id="RU003953"/>
    </source>
</evidence>
<comment type="similarity">
    <text evidence="11">Belongs to the tRNA nucleotidyltransferase/poly(A) polymerase family.</text>
</comment>
<dbReference type="SUPFAM" id="SSF81301">
    <property type="entry name" value="Nucleotidyltransferase"/>
    <property type="match status" value="1"/>
</dbReference>
<evidence type="ECO:0000256" key="5">
    <source>
        <dbReference type="ARBA" id="ARBA00022723"/>
    </source>
</evidence>
<keyword evidence="8" id="KW-0067">ATP-binding</keyword>
<dbReference type="PANTHER" id="PTHR47545">
    <property type="entry name" value="MULTIFUNCTIONAL CCA PROTEIN"/>
    <property type="match status" value="1"/>
</dbReference>
<dbReference type="SMART" id="SM00471">
    <property type="entry name" value="HDc"/>
    <property type="match status" value="1"/>
</dbReference>
<keyword evidence="4" id="KW-0548">Nucleotidyltransferase</keyword>
<organism evidence="13">
    <name type="scientific">Caldithrix abyssi</name>
    <dbReference type="NCBI Taxonomy" id="187145"/>
    <lineage>
        <taxon>Bacteria</taxon>
        <taxon>Pseudomonadati</taxon>
        <taxon>Calditrichota</taxon>
        <taxon>Calditrichia</taxon>
        <taxon>Calditrichales</taxon>
        <taxon>Calditrichaceae</taxon>
        <taxon>Caldithrix</taxon>
    </lineage>
</organism>
<sequence>MNTELIPTEKIEQLFRELSGIARKHNTPIYAVGGYVRDRLLGLPVGGEIDFVIVGDAMSFARTLEEALPVRQMVTYPRFGTFMTRYKGFNLEFVNARSESYQSDSRNPKTEQADLETDLSRRDFTINAMALDLSGEHFGRLIDRYDGQQDIREGLIRTPLEPKTTFYDDPLRMMRAIRFATRFNFRIAPETWEGIREHAGRLAIITVERIQDEFNKILMTEKPSVGLNLLDQAGLLRQFLPEAESMKGVEQRKDFHHKDVFYHTLEVIDNVARSGGRLELRLAALFHDIAKPRTKRFEEGTGWTFHGHEVVGERMSKAIMRKLKYSNEAIAFVAKLVRMHLRPMALVSDEVTDAAIRRLLFLSGNDFHELMLLCRADITSKNPKRVKKYIGNYDRLMLKIEEVEERDRLRNFQPPVDGREIMEVFKIKPGKMIGRAKKFLEEAILDGIVPNEHDACLAYLKENWERISENDEQ</sequence>
<dbReference type="InterPro" id="IPR003607">
    <property type="entry name" value="HD/PDEase_dom"/>
</dbReference>
<name>A0A7V1LJX0_CALAY</name>
<dbReference type="EMBL" id="DRLD01000046">
    <property type="protein sequence ID" value="HED09381.1"/>
    <property type="molecule type" value="Genomic_DNA"/>
</dbReference>
<comment type="caution">
    <text evidence="13">The sequence shown here is derived from an EMBL/GenBank/DDBJ whole genome shotgun (WGS) entry which is preliminary data.</text>
</comment>
<reference evidence="13" key="1">
    <citation type="journal article" date="2020" name="mSystems">
        <title>Genome- and Community-Level Interaction Insights into Carbon Utilization and Element Cycling Functions of Hydrothermarchaeota in Hydrothermal Sediment.</title>
        <authorList>
            <person name="Zhou Z."/>
            <person name="Liu Y."/>
            <person name="Xu W."/>
            <person name="Pan J."/>
            <person name="Luo Z.H."/>
            <person name="Li M."/>
        </authorList>
    </citation>
    <scope>NUCLEOTIDE SEQUENCE [LARGE SCALE GENOMIC DNA]</scope>
    <source>
        <strain evidence="13">HyVt-456</strain>
    </source>
</reference>
<evidence type="ECO:0000256" key="2">
    <source>
        <dbReference type="ARBA" id="ARBA00022679"/>
    </source>
</evidence>
<dbReference type="Proteomes" id="UP000886005">
    <property type="component" value="Unassembled WGS sequence"/>
</dbReference>
<dbReference type="GO" id="GO:0003723">
    <property type="term" value="F:RNA binding"/>
    <property type="evidence" value="ECO:0007669"/>
    <property type="project" value="UniProtKB-KW"/>
</dbReference>
<dbReference type="InterPro" id="IPR006674">
    <property type="entry name" value="HD_domain"/>
</dbReference>
<dbReference type="SUPFAM" id="SSF81891">
    <property type="entry name" value="Poly A polymerase C-terminal region-like"/>
    <property type="match status" value="1"/>
</dbReference>
<dbReference type="GO" id="GO:0016779">
    <property type="term" value="F:nucleotidyltransferase activity"/>
    <property type="evidence" value="ECO:0007669"/>
    <property type="project" value="UniProtKB-KW"/>
</dbReference>
<keyword evidence="2 11" id="KW-0808">Transferase</keyword>